<dbReference type="Pfam" id="PF13649">
    <property type="entry name" value="Methyltransf_25"/>
    <property type="match status" value="1"/>
</dbReference>
<keyword evidence="2" id="KW-0808">Transferase</keyword>
<dbReference type="GO" id="GO:0032259">
    <property type="term" value="P:methylation"/>
    <property type="evidence" value="ECO:0007669"/>
    <property type="project" value="UniProtKB-KW"/>
</dbReference>
<dbReference type="EMBL" id="RAHX01000001">
    <property type="protein sequence ID" value="RJY08780.1"/>
    <property type="molecule type" value="Genomic_DNA"/>
</dbReference>
<dbReference type="InterPro" id="IPR041698">
    <property type="entry name" value="Methyltransf_25"/>
</dbReference>
<dbReference type="RefSeq" id="WP_120047794.1">
    <property type="nucleotide sequence ID" value="NZ_RAHX01000001.1"/>
</dbReference>
<name>A0A419RSM4_9SPHN</name>
<organism evidence="2 3">
    <name type="scientific">Aurantiacibacter aquimixticola</name>
    <dbReference type="NCBI Taxonomy" id="1958945"/>
    <lineage>
        <taxon>Bacteria</taxon>
        <taxon>Pseudomonadati</taxon>
        <taxon>Pseudomonadota</taxon>
        <taxon>Alphaproteobacteria</taxon>
        <taxon>Sphingomonadales</taxon>
        <taxon>Erythrobacteraceae</taxon>
        <taxon>Aurantiacibacter</taxon>
    </lineage>
</organism>
<evidence type="ECO:0000313" key="2">
    <source>
        <dbReference type="EMBL" id="RJY08780.1"/>
    </source>
</evidence>
<comment type="caution">
    <text evidence="2">The sequence shown here is derived from an EMBL/GenBank/DDBJ whole genome shotgun (WGS) entry which is preliminary data.</text>
</comment>
<accession>A0A419RSM4</accession>
<keyword evidence="2" id="KW-0489">Methyltransferase</keyword>
<evidence type="ECO:0000313" key="3">
    <source>
        <dbReference type="Proteomes" id="UP000285232"/>
    </source>
</evidence>
<dbReference type="GO" id="GO:0008168">
    <property type="term" value="F:methyltransferase activity"/>
    <property type="evidence" value="ECO:0007669"/>
    <property type="project" value="UniProtKB-KW"/>
</dbReference>
<dbReference type="InterPro" id="IPR029063">
    <property type="entry name" value="SAM-dependent_MTases_sf"/>
</dbReference>
<evidence type="ECO:0000259" key="1">
    <source>
        <dbReference type="Pfam" id="PF13649"/>
    </source>
</evidence>
<proteinExistence type="predicted"/>
<dbReference type="AlphaFoldDB" id="A0A419RSM4"/>
<protein>
    <submittedName>
        <fullName evidence="2">Methyltransferase domain-containing protein</fullName>
    </submittedName>
</protein>
<keyword evidence="3" id="KW-1185">Reference proteome</keyword>
<reference evidence="2 3" key="1">
    <citation type="journal article" date="2017" name="Int. J. Syst. Evol. Microbiol.">
        <title>Erythrobacter aquimixticola sp. nov., isolated from the junction between the ocean and a freshwater spring.</title>
        <authorList>
            <person name="Park S."/>
            <person name="Jung Y.T."/>
            <person name="Choi S.J."/>
            <person name="Yoon J.H."/>
        </authorList>
    </citation>
    <scope>NUCLEOTIDE SEQUENCE [LARGE SCALE GENOMIC DNA]</scope>
    <source>
        <strain evidence="2 3">JSSK-14</strain>
    </source>
</reference>
<sequence length="306" mass="33206">MTDAQTNEAWNTFWERQTRTSGKGGGCLPEAWAAIDRVRARFWQQFAKRLPRGAKVLDLATGDGLVMAYMLEARRDLKPVGIDYATALPDAPKGTKMLGGVRMEELPFDGGKFDAVVSQFGFEYGDIPAVAKEIARVLNANGRVGIMSHRKDGPIVAHNRNRKAQIAWAIEEQDLLTVARNSLSLRNSGNSTMPEAIAQAPEKGAAAHGPSSAAWEIAEAIRRTLHLGRQDDPANVIAVLDDIERQASNELGRIASLERAAEAASDSDAVIAAMEQAGLELIEEVQLRDGRSPNSFAVYRGFKIAA</sequence>
<gene>
    <name evidence="2" type="ORF">D6201_04870</name>
</gene>
<dbReference type="Gene3D" id="3.40.50.150">
    <property type="entry name" value="Vaccinia Virus protein VP39"/>
    <property type="match status" value="1"/>
</dbReference>
<dbReference type="Proteomes" id="UP000285232">
    <property type="component" value="Unassembled WGS sequence"/>
</dbReference>
<feature type="domain" description="Methyltransferase" evidence="1">
    <location>
        <begin position="56"/>
        <end position="142"/>
    </location>
</feature>
<dbReference type="SUPFAM" id="SSF53335">
    <property type="entry name" value="S-adenosyl-L-methionine-dependent methyltransferases"/>
    <property type="match status" value="1"/>
</dbReference>
<dbReference type="OrthoDB" id="7583028at2"/>
<dbReference type="CDD" id="cd02440">
    <property type="entry name" value="AdoMet_MTases"/>
    <property type="match status" value="1"/>
</dbReference>